<name>A0ABD0KXA1_9CAEN</name>
<comment type="caution">
    <text evidence="3">The sequence shown here is derived from an EMBL/GenBank/DDBJ whole genome shotgun (WGS) entry which is preliminary data.</text>
</comment>
<protein>
    <recommendedName>
        <fullName evidence="2">Temptin Cys/Cys disulfide domain-containing protein</fullName>
    </recommendedName>
</protein>
<sequence>SRIPNGDSVLDPCDNTAWPGVGHISKSGGGSLNPFGSDFRDAGYRWTVDLCQKDSDGDGISNGAELGDSACAWTPSNGATLGPVIGHPGVGSCAVSNVQPEDQHGHSGEHPGQHGPHGHVGK</sequence>
<dbReference type="Proteomes" id="UP001519460">
    <property type="component" value="Unassembled WGS sequence"/>
</dbReference>
<evidence type="ECO:0000313" key="3">
    <source>
        <dbReference type="EMBL" id="KAK7491568.1"/>
    </source>
</evidence>
<dbReference type="PANTHER" id="PTHR34737:SF2">
    <property type="entry name" value="EF-HAND DOMAIN-CONTAINING PROTEIN"/>
    <property type="match status" value="1"/>
</dbReference>
<evidence type="ECO:0000259" key="2">
    <source>
        <dbReference type="Pfam" id="PF24784"/>
    </source>
</evidence>
<reference evidence="3 4" key="1">
    <citation type="journal article" date="2023" name="Sci. Data">
        <title>Genome assembly of the Korean intertidal mud-creeper Batillaria attramentaria.</title>
        <authorList>
            <person name="Patra A.K."/>
            <person name="Ho P.T."/>
            <person name="Jun S."/>
            <person name="Lee S.J."/>
            <person name="Kim Y."/>
            <person name="Won Y.J."/>
        </authorList>
    </citation>
    <scope>NUCLEOTIDE SEQUENCE [LARGE SCALE GENOMIC DNA]</scope>
    <source>
        <strain evidence="3">Wonlab-2016</strain>
    </source>
</reference>
<keyword evidence="4" id="KW-1185">Reference proteome</keyword>
<gene>
    <name evidence="3" type="ORF">BaRGS_00017207</name>
</gene>
<dbReference type="InterPro" id="IPR055313">
    <property type="entry name" value="Temptin-like"/>
</dbReference>
<evidence type="ECO:0000313" key="4">
    <source>
        <dbReference type="Proteomes" id="UP001519460"/>
    </source>
</evidence>
<feature type="domain" description="Temptin Cys/Cys disulfide" evidence="2">
    <location>
        <begin position="2"/>
        <end position="90"/>
    </location>
</feature>
<feature type="non-terminal residue" evidence="3">
    <location>
        <position position="1"/>
    </location>
</feature>
<feature type="compositionally biased region" description="Basic and acidic residues" evidence="1">
    <location>
        <begin position="101"/>
        <end position="112"/>
    </location>
</feature>
<feature type="region of interest" description="Disordered" evidence="1">
    <location>
        <begin position="88"/>
        <end position="122"/>
    </location>
</feature>
<dbReference type="EMBL" id="JACVVK020000113">
    <property type="protein sequence ID" value="KAK7491568.1"/>
    <property type="molecule type" value="Genomic_DNA"/>
</dbReference>
<evidence type="ECO:0000256" key="1">
    <source>
        <dbReference type="SAM" id="MobiDB-lite"/>
    </source>
</evidence>
<proteinExistence type="predicted"/>
<dbReference type="InterPro" id="IPR057626">
    <property type="entry name" value="S-S_Temptin"/>
</dbReference>
<dbReference type="AlphaFoldDB" id="A0ABD0KXA1"/>
<dbReference type="PANTHER" id="PTHR34737">
    <property type="entry name" value="EF-HAND DOMAIN-CONTAINING PROTEIN"/>
    <property type="match status" value="1"/>
</dbReference>
<accession>A0ABD0KXA1</accession>
<dbReference type="Pfam" id="PF24784">
    <property type="entry name" value="Temptin_C"/>
    <property type="match status" value="1"/>
</dbReference>
<organism evidence="3 4">
    <name type="scientific">Batillaria attramentaria</name>
    <dbReference type="NCBI Taxonomy" id="370345"/>
    <lineage>
        <taxon>Eukaryota</taxon>
        <taxon>Metazoa</taxon>
        <taxon>Spiralia</taxon>
        <taxon>Lophotrochozoa</taxon>
        <taxon>Mollusca</taxon>
        <taxon>Gastropoda</taxon>
        <taxon>Caenogastropoda</taxon>
        <taxon>Sorbeoconcha</taxon>
        <taxon>Cerithioidea</taxon>
        <taxon>Batillariidae</taxon>
        <taxon>Batillaria</taxon>
    </lineage>
</organism>